<gene>
    <name evidence="1" type="ORF">BJ875DRAFT_472699</name>
</gene>
<protein>
    <submittedName>
        <fullName evidence="1">Uncharacterized protein</fullName>
    </submittedName>
</protein>
<dbReference type="Proteomes" id="UP000824998">
    <property type="component" value="Unassembled WGS sequence"/>
</dbReference>
<reference evidence="1" key="1">
    <citation type="journal article" date="2021" name="IMA Fungus">
        <title>Genomic characterization of three marine fungi, including Emericellopsis atlantica sp. nov. with signatures of a generalist lifestyle and marine biomass degradation.</title>
        <authorList>
            <person name="Hagestad O.C."/>
            <person name="Hou L."/>
            <person name="Andersen J.H."/>
            <person name="Hansen E.H."/>
            <person name="Altermark B."/>
            <person name="Li C."/>
            <person name="Kuhnert E."/>
            <person name="Cox R.J."/>
            <person name="Crous P.W."/>
            <person name="Spatafora J.W."/>
            <person name="Lail K."/>
            <person name="Amirebrahimi M."/>
            <person name="Lipzen A."/>
            <person name="Pangilinan J."/>
            <person name="Andreopoulos W."/>
            <person name="Hayes R.D."/>
            <person name="Ng V."/>
            <person name="Grigoriev I.V."/>
            <person name="Jackson S.A."/>
            <person name="Sutton T.D.S."/>
            <person name="Dobson A.D.W."/>
            <person name="Rama T."/>
        </authorList>
    </citation>
    <scope>NUCLEOTIDE SEQUENCE</scope>
    <source>
        <strain evidence="1">TRa018bII</strain>
    </source>
</reference>
<evidence type="ECO:0000313" key="2">
    <source>
        <dbReference type="Proteomes" id="UP000824998"/>
    </source>
</evidence>
<dbReference type="EMBL" id="MU251688">
    <property type="protein sequence ID" value="KAG9230256.1"/>
    <property type="molecule type" value="Genomic_DNA"/>
</dbReference>
<comment type="caution">
    <text evidence="1">The sequence shown here is derived from an EMBL/GenBank/DDBJ whole genome shotgun (WGS) entry which is preliminary data.</text>
</comment>
<name>A0A9P7YAU8_9HELO</name>
<proteinExistence type="predicted"/>
<evidence type="ECO:0000313" key="1">
    <source>
        <dbReference type="EMBL" id="KAG9230256.1"/>
    </source>
</evidence>
<organism evidence="1 2">
    <name type="scientific">Amylocarpus encephaloides</name>
    <dbReference type="NCBI Taxonomy" id="45428"/>
    <lineage>
        <taxon>Eukaryota</taxon>
        <taxon>Fungi</taxon>
        <taxon>Dikarya</taxon>
        <taxon>Ascomycota</taxon>
        <taxon>Pezizomycotina</taxon>
        <taxon>Leotiomycetes</taxon>
        <taxon>Helotiales</taxon>
        <taxon>Helotiales incertae sedis</taxon>
        <taxon>Amylocarpus</taxon>
    </lineage>
</organism>
<dbReference type="OrthoDB" id="3533378at2759"/>
<sequence>MRLLQYNNDGDFSLTEFFEDDIPKKYTILSHRWGAEVTFKNLARVEVLKVVPTVLRAFEVSFVPRRFVGHVEGAKLNARE</sequence>
<dbReference type="AlphaFoldDB" id="A0A9P7YAU8"/>
<keyword evidence="2" id="KW-1185">Reference proteome</keyword>
<accession>A0A9P7YAU8</accession>